<feature type="compositionally biased region" description="Low complexity" evidence="1">
    <location>
        <begin position="96"/>
        <end position="109"/>
    </location>
</feature>
<comment type="caution">
    <text evidence="3">The sequence shown here is derived from an EMBL/GenBank/DDBJ whole genome shotgun (WGS) entry which is preliminary data.</text>
</comment>
<feature type="region of interest" description="Disordered" evidence="1">
    <location>
        <begin position="227"/>
        <end position="252"/>
    </location>
</feature>
<proteinExistence type="predicted"/>
<organism evidence="3 4">
    <name type="scientific">Batrachochytrium salamandrivorans</name>
    <dbReference type="NCBI Taxonomy" id="1357716"/>
    <lineage>
        <taxon>Eukaryota</taxon>
        <taxon>Fungi</taxon>
        <taxon>Fungi incertae sedis</taxon>
        <taxon>Chytridiomycota</taxon>
        <taxon>Chytridiomycota incertae sedis</taxon>
        <taxon>Chytridiomycetes</taxon>
        <taxon>Rhizophydiales</taxon>
        <taxon>Rhizophydiales incertae sedis</taxon>
        <taxon>Batrachochytrium</taxon>
    </lineage>
</organism>
<evidence type="ECO:0000313" key="4">
    <source>
        <dbReference type="Proteomes" id="UP001648503"/>
    </source>
</evidence>
<feature type="compositionally biased region" description="Pro residues" evidence="1">
    <location>
        <begin position="110"/>
        <end position="154"/>
    </location>
</feature>
<keyword evidence="2" id="KW-0732">Signal</keyword>
<reference evidence="3 4" key="1">
    <citation type="submission" date="2021-02" db="EMBL/GenBank/DDBJ databases">
        <title>Variation within the Batrachochytrium salamandrivorans European outbreak.</title>
        <authorList>
            <person name="Kelly M."/>
            <person name="Pasmans F."/>
            <person name="Shea T.P."/>
            <person name="Munoz J.F."/>
            <person name="Carranza S."/>
            <person name="Cuomo C.A."/>
            <person name="Martel A."/>
        </authorList>
    </citation>
    <scope>NUCLEOTIDE SEQUENCE [LARGE SCALE GENOMIC DNA]</scope>
    <source>
        <strain evidence="3 4">AMFP18/2</strain>
    </source>
</reference>
<gene>
    <name evidence="3" type="ORF">BASA50_002374</name>
</gene>
<accession>A0ABQ8FLI7</accession>
<feature type="compositionally biased region" description="Polar residues" evidence="1">
    <location>
        <begin position="227"/>
        <end position="250"/>
    </location>
</feature>
<sequence>MYTIGSLLVLIVHLQGMAVAVGTTSTVDLVPTNTAIEGNLPIDSTATAVTSRVEDVSSLPSDVSSLPPSASSLPSDVSTAAFRCLIATSKCTVTTSSAPSLPPTASSLPPAAPSPPPSAPSPPPNAPSLPPNAPSLPPAAPSPPPTASPLPPAAPRTTFVIPGRPTPSLPPPRPTIPSRPVPRRPVQIRLARENEGCSQRPCVPGTICFLGQCTRLPGLQIGVFTTIQTQRSPRSSNQKDPTTPNSVSDKTPQDILMSGLVESASLPLNRPPAQSSLFPSIPPSGPTRSLACRSISQSSGTLIFLISQLVFSFFAIAML</sequence>
<dbReference type="PRINTS" id="PR01217">
    <property type="entry name" value="PRICHEXTENSN"/>
</dbReference>
<evidence type="ECO:0000313" key="3">
    <source>
        <dbReference type="EMBL" id="KAH6600363.1"/>
    </source>
</evidence>
<feature type="chain" id="PRO_5045166852" evidence="2">
    <location>
        <begin position="21"/>
        <end position="319"/>
    </location>
</feature>
<name>A0ABQ8FLI7_9FUNG</name>
<dbReference type="EMBL" id="JAFCIX010000040">
    <property type="protein sequence ID" value="KAH6600363.1"/>
    <property type="molecule type" value="Genomic_DNA"/>
</dbReference>
<evidence type="ECO:0000256" key="2">
    <source>
        <dbReference type="SAM" id="SignalP"/>
    </source>
</evidence>
<protein>
    <submittedName>
        <fullName evidence="3">Uncharacterized protein</fullName>
    </submittedName>
</protein>
<feature type="compositionally biased region" description="Pro residues" evidence="1">
    <location>
        <begin position="164"/>
        <end position="180"/>
    </location>
</feature>
<evidence type="ECO:0000256" key="1">
    <source>
        <dbReference type="SAM" id="MobiDB-lite"/>
    </source>
</evidence>
<feature type="signal peptide" evidence="2">
    <location>
        <begin position="1"/>
        <end position="20"/>
    </location>
</feature>
<keyword evidence="4" id="KW-1185">Reference proteome</keyword>
<feature type="region of interest" description="Disordered" evidence="1">
    <location>
        <begin position="93"/>
        <end position="184"/>
    </location>
</feature>
<dbReference type="Proteomes" id="UP001648503">
    <property type="component" value="Unassembled WGS sequence"/>
</dbReference>